<dbReference type="RefSeq" id="WP_165111142.1">
    <property type="nucleotide sequence ID" value="NZ_JAALAA010000008.1"/>
</dbReference>
<keyword evidence="3 4" id="KW-0732">Signal</keyword>
<evidence type="ECO:0000256" key="4">
    <source>
        <dbReference type="SAM" id="SignalP"/>
    </source>
</evidence>
<comment type="similarity">
    <text evidence="1">Belongs to the bacterial solute-binding protein 1 family.</text>
</comment>
<evidence type="ECO:0000256" key="3">
    <source>
        <dbReference type="ARBA" id="ARBA00022729"/>
    </source>
</evidence>
<dbReference type="AlphaFoldDB" id="A0A6M1QU87"/>
<dbReference type="InterPro" id="IPR006059">
    <property type="entry name" value="SBP"/>
</dbReference>
<dbReference type="EMBL" id="JAALAA010000008">
    <property type="protein sequence ID" value="NGN93415.1"/>
    <property type="molecule type" value="Genomic_DNA"/>
</dbReference>
<feature type="signal peptide" evidence="4">
    <location>
        <begin position="1"/>
        <end position="35"/>
    </location>
</feature>
<gene>
    <name evidence="5" type="ORF">G5C66_11770</name>
</gene>
<proteinExistence type="inferred from homology"/>
<reference evidence="5 6" key="1">
    <citation type="submission" date="2020-02" db="EMBL/GenBank/DDBJ databases">
        <title>Whole-genome analyses of novel actinobacteria.</title>
        <authorList>
            <person name="Sahin N."/>
        </authorList>
    </citation>
    <scope>NUCLEOTIDE SEQUENCE [LARGE SCALE GENOMIC DNA]</scope>
    <source>
        <strain evidence="5 6">KC13</strain>
    </source>
</reference>
<accession>A0A6M1QU87</accession>
<feature type="chain" id="PRO_5039086519" evidence="4">
    <location>
        <begin position="36"/>
        <end position="475"/>
    </location>
</feature>
<dbReference type="SUPFAM" id="SSF53850">
    <property type="entry name" value="Periplasmic binding protein-like II"/>
    <property type="match status" value="1"/>
</dbReference>
<dbReference type="InterPro" id="IPR050490">
    <property type="entry name" value="Bact_solute-bd_prot1"/>
</dbReference>
<name>A0A6M1QU87_9ACTN</name>
<dbReference type="PANTHER" id="PTHR43649">
    <property type="entry name" value="ARABINOSE-BINDING PROTEIN-RELATED"/>
    <property type="match status" value="1"/>
</dbReference>
<protein>
    <submittedName>
        <fullName evidence="5">Extracellular solute-binding protein</fullName>
    </submittedName>
</protein>
<dbReference type="Pfam" id="PF01547">
    <property type="entry name" value="SBP_bac_1"/>
    <property type="match status" value="1"/>
</dbReference>
<dbReference type="PANTHER" id="PTHR43649:SF34">
    <property type="entry name" value="ABC TRANSPORTER PERIPLASMIC-BINDING PROTEIN YCJN-RELATED"/>
    <property type="match status" value="1"/>
</dbReference>
<keyword evidence="6" id="KW-1185">Reference proteome</keyword>
<evidence type="ECO:0000256" key="1">
    <source>
        <dbReference type="ARBA" id="ARBA00008520"/>
    </source>
</evidence>
<dbReference type="Gene3D" id="3.40.190.10">
    <property type="entry name" value="Periplasmic binding protein-like II"/>
    <property type="match status" value="1"/>
</dbReference>
<dbReference type="Proteomes" id="UP000483261">
    <property type="component" value="Unassembled WGS sequence"/>
</dbReference>
<keyword evidence="2" id="KW-0813">Transport</keyword>
<evidence type="ECO:0000313" key="5">
    <source>
        <dbReference type="EMBL" id="NGN93415.1"/>
    </source>
</evidence>
<evidence type="ECO:0000256" key="2">
    <source>
        <dbReference type="ARBA" id="ARBA00022448"/>
    </source>
</evidence>
<sequence>MRRRAMPRTTPVRRIRPSRLALVPLAAALIAASLAACGGGGSGEADGTITVWTVETQPERLQVQQTAMDAWSKNSGVKVKLVPVEEDQISQQVSAAALSGELPDAVNAISPGLVRAFDRDELLDREAATAVVESLGEDTFSEPALELSKEGDEYVAVPSDAWPMMVYYRTDLFEKAGLEPPTTYDALRTAAERLTTSKQHGITLATDAADPFTQQTLEFLALGNGCQLVDEDGQATLDSPECAETVDLYADLAGDLSPDGTQSVESTRATYLSGQAAMVVWSAFLLDEMAGLVEEFTPSCAECAKDPAYLSENTAVTPIVEGPSAEGDAAGYVELVSWGLMDGADEETADFVEYMMSDAYVDWLSMAPVGKVPVRTGPESGSTEYTDAWEGLKIGVDTQKAFSEAWSPEVLETLSTAPDGGDRWAIPQGQGAILGPLTSELPLAKVAADVGAGTTDAAEAQQQMQEAVTDIAERE</sequence>
<comment type="caution">
    <text evidence="5">The sequence shown here is derived from an EMBL/GenBank/DDBJ whole genome shotgun (WGS) entry which is preliminary data.</text>
</comment>
<organism evidence="5 6">
    <name type="scientific">Nocardioides turkmenicus</name>
    <dbReference type="NCBI Taxonomy" id="2711220"/>
    <lineage>
        <taxon>Bacteria</taxon>
        <taxon>Bacillati</taxon>
        <taxon>Actinomycetota</taxon>
        <taxon>Actinomycetes</taxon>
        <taxon>Propionibacteriales</taxon>
        <taxon>Nocardioidaceae</taxon>
        <taxon>Nocardioides</taxon>
    </lineage>
</organism>
<evidence type="ECO:0000313" key="6">
    <source>
        <dbReference type="Proteomes" id="UP000483261"/>
    </source>
</evidence>